<feature type="transmembrane region" description="Helical" evidence="3">
    <location>
        <begin position="282"/>
        <end position="298"/>
    </location>
</feature>
<feature type="transmembrane region" description="Helical" evidence="3">
    <location>
        <begin position="110"/>
        <end position="128"/>
    </location>
</feature>
<feature type="transmembrane region" description="Helical" evidence="3">
    <location>
        <begin position="522"/>
        <end position="543"/>
    </location>
</feature>
<feature type="domain" description="Cytochrome c assembly protein" evidence="4">
    <location>
        <begin position="106"/>
        <end position="327"/>
    </location>
</feature>
<feature type="transmembrane region" description="Helical" evidence="3">
    <location>
        <begin position="490"/>
        <end position="510"/>
    </location>
</feature>
<feature type="transmembrane region" description="Helical" evidence="3">
    <location>
        <begin position="209"/>
        <end position="229"/>
    </location>
</feature>
<name>A0A2W2AWR8_9BACT</name>
<dbReference type="PANTHER" id="PTHR43653:SF1">
    <property type="entry name" value="CYTOCHROME C-TYPE BIOGENESIS PROTEIN CCMF"/>
    <property type="match status" value="1"/>
</dbReference>
<dbReference type="GO" id="GO:0017004">
    <property type="term" value="P:cytochrome complex assembly"/>
    <property type="evidence" value="ECO:0007669"/>
    <property type="project" value="UniProtKB-KW"/>
</dbReference>
<keyword evidence="7" id="KW-1185">Reference proteome</keyword>
<evidence type="ECO:0000259" key="4">
    <source>
        <dbReference type="Pfam" id="PF01578"/>
    </source>
</evidence>
<feature type="transmembrane region" description="Helical" evidence="3">
    <location>
        <begin position="346"/>
        <end position="365"/>
    </location>
</feature>
<dbReference type="GO" id="GO:0020037">
    <property type="term" value="F:heme binding"/>
    <property type="evidence" value="ECO:0007669"/>
    <property type="project" value="InterPro"/>
</dbReference>
<gene>
    <name evidence="6" type="ORF">DN068_13815</name>
</gene>
<feature type="transmembrane region" description="Helical" evidence="3">
    <location>
        <begin position="12"/>
        <end position="35"/>
    </location>
</feature>
<feature type="domain" description="Cytochrome c-type biogenesis protein CcmF C-terminal" evidence="5">
    <location>
        <begin position="351"/>
        <end position="554"/>
    </location>
</feature>
<feature type="transmembrane region" description="Helical" evidence="3">
    <location>
        <begin position="56"/>
        <end position="75"/>
    </location>
</feature>
<dbReference type="RefSeq" id="WP_110999519.1">
    <property type="nucleotide sequence ID" value="NZ_QKTW01000018.1"/>
</dbReference>
<dbReference type="PRINTS" id="PR01410">
    <property type="entry name" value="CCBIOGENESIS"/>
</dbReference>
<reference evidence="6 7" key="1">
    <citation type="submission" date="2018-06" db="EMBL/GenBank/DDBJ databases">
        <title>Mucibacter soli gen. nov., sp. nov., a new member of the family Chitinophagaceae producing mucin.</title>
        <authorList>
            <person name="Kim M.-K."/>
            <person name="Park S."/>
            <person name="Kim T.-S."/>
            <person name="Joung Y."/>
            <person name="Han J.-H."/>
            <person name="Kim S.B."/>
        </authorList>
    </citation>
    <scope>NUCLEOTIDE SEQUENCE [LARGE SCALE GENOMIC DNA]</scope>
    <source>
        <strain evidence="6 7">R1-15</strain>
    </source>
</reference>
<keyword evidence="2" id="KW-0201">Cytochrome c-type biogenesis</keyword>
<dbReference type="InterPro" id="IPR032523">
    <property type="entry name" value="CcmF_C"/>
</dbReference>
<dbReference type="Pfam" id="PF01578">
    <property type="entry name" value="Cytochrom_C_asm"/>
    <property type="match status" value="1"/>
</dbReference>
<evidence type="ECO:0000256" key="1">
    <source>
        <dbReference type="ARBA" id="ARBA00009186"/>
    </source>
</evidence>
<keyword evidence="3" id="KW-0472">Membrane</keyword>
<feature type="transmembrane region" description="Helical" evidence="3">
    <location>
        <begin position="135"/>
        <end position="157"/>
    </location>
</feature>
<feature type="transmembrane region" description="Helical" evidence="3">
    <location>
        <begin position="468"/>
        <end position="484"/>
    </location>
</feature>
<feature type="transmembrane region" description="Helical" evidence="3">
    <location>
        <begin position="795"/>
        <end position="815"/>
    </location>
</feature>
<dbReference type="PANTHER" id="PTHR43653">
    <property type="entry name" value="CYTOCHROME C ASSEMBLY PROTEIN-RELATED"/>
    <property type="match status" value="1"/>
</dbReference>
<evidence type="ECO:0000256" key="2">
    <source>
        <dbReference type="ARBA" id="ARBA00022748"/>
    </source>
</evidence>
<dbReference type="AlphaFoldDB" id="A0A2W2AWR8"/>
<evidence type="ECO:0000259" key="5">
    <source>
        <dbReference type="Pfam" id="PF16327"/>
    </source>
</evidence>
<keyword evidence="3" id="KW-1133">Transmembrane helix</keyword>
<comment type="similarity">
    <text evidence="1">Belongs to the CcmF/CycK/Ccl1/NrfE/CcsA family.</text>
</comment>
<sequence>MEFTGEHLGPGQLGHFFVITSFIAALFSAFSYFKAAQTETKDISASNSWLLLGRNGFIFHTASIFGIFTALYYIISSHLFEYNYAWQHSSLALPTKYLLSCFWEGQEGSFLLWTIWHCVLGLVVMATARKLESRTMAIISLVQVALTTMLLGFYFGADIKVGSTPFMLLRNQMAGAPIFAQGNYMSFIKDGNGLNVLLQNYWMVIHPPVLFLGFASTIVPFAFVMAALWKRDYQSFIKPTIAWSLFAGAVLGTGIMMGGAWAYESLTFGGYWAWDPVENASLVPWLTLVAGLHTLLVYKSTGRTLGATFILLILTYLFVWYSTFLTRTGVLGDTSVHAFTGEGKSLYWHLLVVLGVLMVLSITLLSVRWKKLPTVKGEEATSSREFWMFIGSIILLLSAFQIIFSTSLPVWAPLAKKILNKEIAPPVDPVAQYNNIQVWVAIIVALLSASILYLKFKKTETKKVWQRLGITGLIGLVISLGISLSMKIDAWQYAVLMFAACFAVVANIYYGIAIQKGSLKKMGASIAHLGFALMIVGIILSSYKKEVISINTLGVVMDFGKKTQAENIRESRENVLLFLNTPVVMGEYTATYKGDSASTDPGDPRHYYRVDYERRDSITKKVVEKFSLYPDAFINPKGQQGLSANPSSKHYLSRDVFTFITSAIDPSKRTDTASYKTYIVHKGDSIYFNNGYMVFENVDGKVNDPRYQPEQGDLAVTATMDVYDASGLVKKIKPLYYLRGQSSNYIEDTLRDMGIYTRFSRVIPEDNAIEILLKQTNPKDDYIVLKAMVFPYINVLWLGTAVMVIGFLLSIWYRVGQKEKLPVFSDDLTEKE</sequence>
<comment type="caution">
    <text evidence="6">The sequence shown here is derived from an EMBL/GenBank/DDBJ whole genome shotgun (WGS) entry which is preliminary data.</text>
</comment>
<dbReference type="Proteomes" id="UP000248745">
    <property type="component" value="Unassembled WGS sequence"/>
</dbReference>
<evidence type="ECO:0000313" key="7">
    <source>
        <dbReference type="Proteomes" id="UP000248745"/>
    </source>
</evidence>
<evidence type="ECO:0000256" key="3">
    <source>
        <dbReference type="SAM" id="Phobius"/>
    </source>
</evidence>
<organism evidence="6 7">
    <name type="scientific">Taibaiella soli</name>
    <dbReference type="NCBI Taxonomy" id="1649169"/>
    <lineage>
        <taxon>Bacteria</taxon>
        <taxon>Pseudomonadati</taxon>
        <taxon>Bacteroidota</taxon>
        <taxon>Chitinophagia</taxon>
        <taxon>Chitinophagales</taxon>
        <taxon>Chitinophagaceae</taxon>
        <taxon>Taibaiella</taxon>
    </lineage>
</organism>
<dbReference type="InterPro" id="IPR002541">
    <property type="entry name" value="Cyt_c_assembly"/>
</dbReference>
<dbReference type="EMBL" id="QKTW01000018">
    <property type="protein sequence ID" value="PZF72424.1"/>
    <property type="molecule type" value="Genomic_DNA"/>
</dbReference>
<feature type="transmembrane region" description="Helical" evidence="3">
    <location>
        <begin position="241"/>
        <end position="262"/>
    </location>
</feature>
<proteinExistence type="inferred from homology"/>
<protein>
    <submittedName>
        <fullName evidence="6">Cytochrome c assembly protein</fullName>
    </submittedName>
</protein>
<keyword evidence="3" id="KW-0812">Transmembrane</keyword>
<feature type="transmembrane region" description="Helical" evidence="3">
    <location>
        <begin position="305"/>
        <end position="326"/>
    </location>
</feature>
<accession>A0A2W2AWR8</accession>
<dbReference type="InterPro" id="IPR003567">
    <property type="entry name" value="Cyt_c_biogenesis"/>
</dbReference>
<dbReference type="OrthoDB" id="9761451at2"/>
<dbReference type="Pfam" id="PF16327">
    <property type="entry name" value="CcmF_C"/>
    <property type="match status" value="1"/>
</dbReference>
<evidence type="ECO:0000313" key="6">
    <source>
        <dbReference type="EMBL" id="PZF72424.1"/>
    </source>
</evidence>
<dbReference type="GO" id="GO:0016020">
    <property type="term" value="C:membrane"/>
    <property type="evidence" value="ECO:0007669"/>
    <property type="project" value="InterPro"/>
</dbReference>
<dbReference type="GO" id="GO:0015232">
    <property type="term" value="F:heme transmembrane transporter activity"/>
    <property type="evidence" value="ECO:0007669"/>
    <property type="project" value="InterPro"/>
</dbReference>
<feature type="transmembrane region" description="Helical" evidence="3">
    <location>
        <begin position="386"/>
        <end position="404"/>
    </location>
</feature>
<feature type="transmembrane region" description="Helical" evidence="3">
    <location>
        <begin position="436"/>
        <end position="456"/>
    </location>
</feature>